<organism evidence="1 2">
    <name type="scientific">Pseudomonas caspiana</name>
    <dbReference type="NCBI Taxonomy" id="1451454"/>
    <lineage>
        <taxon>Bacteria</taxon>
        <taxon>Pseudomonadati</taxon>
        <taxon>Pseudomonadota</taxon>
        <taxon>Gammaproteobacteria</taxon>
        <taxon>Pseudomonadales</taxon>
        <taxon>Pseudomonadaceae</taxon>
        <taxon>Pseudomonas</taxon>
    </lineage>
</organism>
<comment type="caution">
    <text evidence="1">The sequence shown here is derived from an EMBL/GenBank/DDBJ whole genome shotgun (WGS) entry which is preliminary data.</text>
</comment>
<dbReference type="RefSeq" id="WP_087274681.1">
    <property type="nucleotide sequence ID" value="NZ_JBJGBV010000015.1"/>
</dbReference>
<keyword evidence="2" id="KW-1185">Reference proteome</keyword>
<dbReference type="Proteomes" id="UP000195440">
    <property type="component" value="Unassembled WGS sequence"/>
</dbReference>
<dbReference type="OrthoDB" id="3078668at2"/>
<reference evidence="1 2" key="1">
    <citation type="journal article" date="2017" name="Syst. Appl. Microbiol.">
        <title>Pseudomonas caspiana sp. nov., a citrus pathogen in the Pseudomonas syringae phylogenetic group.</title>
        <authorList>
            <person name="Busquets A."/>
            <person name="Gomila M."/>
            <person name="Beiki F."/>
            <person name="Mulet M."/>
            <person name="Rahimian H."/>
            <person name="Garcia-Valdes E."/>
            <person name="Lalucat J."/>
        </authorList>
    </citation>
    <scope>NUCLEOTIDE SEQUENCE [LARGE SCALE GENOMIC DNA]</scope>
    <source>
        <strain evidence="1 2">FBF102</strain>
    </source>
</reference>
<evidence type="ECO:0000313" key="1">
    <source>
        <dbReference type="EMBL" id="OUM70752.1"/>
    </source>
</evidence>
<dbReference type="InterPro" id="IPR006498">
    <property type="entry name" value="Tail_tube"/>
</dbReference>
<gene>
    <name evidence="1" type="ORF">AUC60_26895</name>
</gene>
<dbReference type="Pfam" id="PF04985">
    <property type="entry name" value="Phage_tube"/>
    <property type="match status" value="1"/>
</dbReference>
<protein>
    <submittedName>
        <fullName evidence="1">Phage tail protein</fullName>
    </submittedName>
</protein>
<name>A0A1Y3NW53_9PSED</name>
<sequence length="169" mass="18353">MSMIPQVLFNLNLFVDGVSFNGDVASLTLPKLTLKTEEHRAGGMDAPIEMDMGMEKGEASFVTVGVRRKSLKYFGLADGTAFNGTFRGAFKGLRSTVVPVVVTLRGMLKEVDMGDWKPGDKAEIKHAVALTYWKVEVDGLVMYEIDPLAMVRVVDGVDQLAAVRSALGL</sequence>
<evidence type="ECO:0000313" key="2">
    <source>
        <dbReference type="Proteomes" id="UP000195440"/>
    </source>
</evidence>
<dbReference type="AlphaFoldDB" id="A0A1Y3NW53"/>
<proteinExistence type="predicted"/>
<dbReference type="NCBIfam" id="TIGR01611">
    <property type="entry name" value="tail_tube"/>
    <property type="match status" value="1"/>
</dbReference>
<dbReference type="EMBL" id="LOHF01000046">
    <property type="protein sequence ID" value="OUM70752.1"/>
    <property type="molecule type" value="Genomic_DNA"/>
</dbReference>
<accession>A0A1Y3NW53</accession>